<sequence length="221" mass="24732">MTRKTAISRLSDLPSVFSVEDLIAGGISDRRSAHVYVNRWLKADLIGSIAPYSGIYFKVLHDDRATERCRRMALQAIHPEAVLIGHSLLHGNGWTTQPCRRFQLAVEAKKAGKSLCKPGEHKMLGDFELFAVDPDWFARLAKWIVPATSFNIADMSLTTYGYNALRPAAAFVEDLAQLRADRASFLDPDDYELDEMHAARDELIEVSAKLNCKLPSWVLDA</sequence>
<protein>
    <submittedName>
        <fullName evidence="1">Uncharacterized protein</fullName>
    </submittedName>
</protein>
<dbReference type="Proteomes" id="UP000007127">
    <property type="component" value="Plasmid"/>
</dbReference>
<organism evidence="1 2">
    <name type="scientific">Thalassospira xiamenensis M-5 = DSM 17429</name>
    <dbReference type="NCBI Taxonomy" id="1123366"/>
    <lineage>
        <taxon>Bacteria</taxon>
        <taxon>Pseudomonadati</taxon>
        <taxon>Pseudomonadota</taxon>
        <taxon>Alphaproteobacteria</taxon>
        <taxon>Rhodospirillales</taxon>
        <taxon>Thalassospiraceae</taxon>
        <taxon>Thalassospira</taxon>
    </lineage>
</organism>
<gene>
    <name evidence="1" type="ORF">TH3_21163</name>
</gene>
<evidence type="ECO:0000313" key="1">
    <source>
        <dbReference type="EMBL" id="AJD54305.1"/>
    </source>
</evidence>
<evidence type="ECO:0000313" key="2">
    <source>
        <dbReference type="Proteomes" id="UP000007127"/>
    </source>
</evidence>
<keyword evidence="1" id="KW-0614">Plasmid</keyword>
<dbReference type="AlphaFoldDB" id="A0AB72UJN9"/>
<name>A0AB72UJN9_9PROT</name>
<reference evidence="1 2" key="1">
    <citation type="journal article" date="2012" name="J. Bacteriol.">
        <title>Genome sequence of Thalassospira xiamenensis type strain M-5.</title>
        <authorList>
            <person name="Lai Q."/>
            <person name="Shao Z."/>
        </authorList>
    </citation>
    <scope>NUCLEOTIDE SEQUENCE [LARGE SCALE GENOMIC DNA]</scope>
    <source>
        <strain evidence="1 2">M-5</strain>
    </source>
</reference>
<geneLocation type="plasmid" evidence="2"/>
<dbReference type="RefSeq" id="WP_007091728.1">
    <property type="nucleotide sequence ID" value="NZ_CP004389.1"/>
</dbReference>
<proteinExistence type="predicted"/>
<dbReference type="EMBL" id="CP004389">
    <property type="protein sequence ID" value="AJD54305.1"/>
    <property type="molecule type" value="Genomic_DNA"/>
</dbReference>
<dbReference type="KEGG" id="txi:TH3_21163"/>
<dbReference type="GeneID" id="31929874"/>
<accession>A0AB72UJN9</accession>